<dbReference type="Proteomes" id="UP000613401">
    <property type="component" value="Unassembled WGS sequence"/>
</dbReference>
<dbReference type="SUPFAM" id="SSF51905">
    <property type="entry name" value="FAD/NAD(P)-binding domain"/>
    <property type="match status" value="1"/>
</dbReference>
<keyword evidence="4" id="KW-1185">Reference proteome</keyword>
<evidence type="ECO:0000313" key="3">
    <source>
        <dbReference type="EMBL" id="KAF3799728.1"/>
    </source>
</evidence>
<name>A0A8H4FET3_COLGL</name>
<evidence type="ECO:0000259" key="2">
    <source>
        <dbReference type="Pfam" id="PF01266"/>
    </source>
</evidence>
<proteinExistence type="predicted"/>
<feature type="domain" description="FAD dependent oxidoreductase" evidence="2">
    <location>
        <begin position="42"/>
        <end position="436"/>
    </location>
</feature>
<dbReference type="PANTHER" id="PTHR13847">
    <property type="entry name" value="SARCOSINE DEHYDROGENASE-RELATED"/>
    <property type="match status" value="1"/>
</dbReference>
<dbReference type="InterPro" id="IPR006076">
    <property type="entry name" value="FAD-dep_OxRdtase"/>
</dbReference>
<gene>
    <name evidence="3" type="ORF">GCG54_00000974</name>
</gene>
<dbReference type="GO" id="GO:0005737">
    <property type="term" value="C:cytoplasm"/>
    <property type="evidence" value="ECO:0007669"/>
    <property type="project" value="TreeGrafter"/>
</dbReference>
<comment type="caution">
    <text evidence="3">The sequence shown here is derived from an EMBL/GenBank/DDBJ whole genome shotgun (WGS) entry which is preliminary data.</text>
</comment>
<feature type="coiled-coil region" evidence="1">
    <location>
        <begin position="147"/>
        <end position="174"/>
    </location>
</feature>
<accession>A0A8H4FET3</accession>
<dbReference type="PANTHER" id="PTHR13847:SF213">
    <property type="entry name" value="DEPENDENT OXIDOREDUCTASE, PUTATIVE-RELATED"/>
    <property type="match status" value="1"/>
</dbReference>
<dbReference type="Pfam" id="PF01266">
    <property type="entry name" value="DAO"/>
    <property type="match status" value="1"/>
</dbReference>
<dbReference type="RefSeq" id="XP_045258888.1">
    <property type="nucleotide sequence ID" value="XM_045401104.1"/>
</dbReference>
<reference evidence="3" key="2">
    <citation type="submission" date="2020-03" db="EMBL/GenBank/DDBJ databases">
        <authorList>
            <person name="Fu F.-F."/>
            <person name="Chen J."/>
        </authorList>
    </citation>
    <scope>NUCLEOTIDE SEQUENCE</scope>
    <source>
        <strain evidence="3">Lc1</strain>
    </source>
</reference>
<organism evidence="3 4">
    <name type="scientific">Colletotrichum gloeosporioides</name>
    <name type="common">Anthracnose fungus</name>
    <name type="synonym">Glomerella cingulata</name>
    <dbReference type="NCBI Taxonomy" id="474922"/>
    <lineage>
        <taxon>Eukaryota</taxon>
        <taxon>Fungi</taxon>
        <taxon>Dikarya</taxon>
        <taxon>Ascomycota</taxon>
        <taxon>Pezizomycotina</taxon>
        <taxon>Sordariomycetes</taxon>
        <taxon>Hypocreomycetidae</taxon>
        <taxon>Glomerellales</taxon>
        <taxon>Glomerellaceae</taxon>
        <taxon>Colletotrichum</taxon>
        <taxon>Colletotrichum gloeosporioides species complex</taxon>
    </lineage>
</organism>
<dbReference type="GeneID" id="69008145"/>
<sequence>MSNRVLQDPGLPARQPTASYWQQPLHSGLSGIQSTSLPTNRDVVIIGSGITACNVARELLQSRRDLTLTVLEAREVCSGATGRNGGRINCVAVLDYDKYYRKFGKEAATKIVRFELAHFDAIQNAAKDLGLEDFEKSEVREVGTCAAVFEDKQLEDLKQKLANFEAAFPDLQGRWRIADQKEAIETFKIPKAKGALVGQAGAAWPYRLITSIWASLLTSHSGRLTIESNTPATNIRRAGVNADYPYAISTPRGVVRARHIFHCTEGHASHLIPGLRGIIVPRRGEMTVQTPGDQFHQKDGAYSWSFYFPHGFDYLTQNARSGELFVGGGDVGGEEALMQPLGMGSDAEEIITAKAHLAGVLGVVFGQENPGDPPKMRASWTGIMANTLDGVPLVGMLPQSALDRTAGDRNSAEWICAGYGGYGMVNAWLCGRAVVKMFSGEDVRDWFPGEYVMSSERMERLQEKLEKVKGSQMHLKALL</sequence>
<keyword evidence="1" id="KW-0175">Coiled coil</keyword>
<dbReference type="Gene3D" id="3.30.9.10">
    <property type="entry name" value="D-Amino Acid Oxidase, subunit A, domain 2"/>
    <property type="match status" value="1"/>
</dbReference>
<dbReference type="InterPro" id="IPR036188">
    <property type="entry name" value="FAD/NAD-bd_sf"/>
</dbReference>
<protein>
    <recommendedName>
        <fullName evidence="2">FAD dependent oxidoreductase domain-containing protein</fullName>
    </recommendedName>
</protein>
<dbReference type="AlphaFoldDB" id="A0A8H4FET3"/>
<reference evidence="3" key="1">
    <citation type="journal article" date="2020" name="Phytopathology">
        <title>Genome sequence and comparative analysis of Colletotrichum gloeosporioides isolated from Liriodendron leaves.</title>
        <authorList>
            <person name="Fu F.F."/>
            <person name="Hao Z."/>
            <person name="Wang P."/>
            <person name="Lu Y."/>
            <person name="Xue L.J."/>
            <person name="Wei G."/>
            <person name="Tian Y."/>
            <person name="Baishi H."/>
            <person name="Xu H."/>
            <person name="Shi J."/>
            <person name="Cheng T."/>
            <person name="Wang G."/>
            <person name="Yi Y."/>
            <person name="Chen J."/>
        </authorList>
    </citation>
    <scope>NUCLEOTIDE SEQUENCE</scope>
    <source>
        <strain evidence="3">Lc1</strain>
    </source>
</reference>
<dbReference type="EMBL" id="WVTB01000083">
    <property type="protein sequence ID" value="KAF3799728.1"/>
    <property type="molecule type" value="Genomic_DNA"/>
</dbReference>
<dbReference type="Gene3D" id="3.50.50.60">
    <property type="entry name" value="FAD/NAD(P)-binding domain"/>
    <property type="match status" value="1"/>
</dbReference>
<evidence type="ECO:0000256" key="1">
    <source>
        <dbReference type="SAM" id="Coils"/>
    </source>
</evidence>
<evidence type="ECO:0000313" key="4">
    <source>
        <dbReference type="Proteomes" id="UP000613401"/>
    </source>
</evidence>